<dbReference type="PANTHER" id="PTHR15629">
    <property type="entry name" value="SH3YL1 PROTEIN"/>
    <property type="match status" value="1"/>
</dbReference>
<proteinExistence type="inferred from homology"/>
<feature type="compositionally biased region" description="Polar residues" evidence="4">
    <location>
        <begin position="291"/>
        <end position="307"/>
    </location>
</feature>
<keyword evidence="2 3" id="KW-0728">SH3 domain</keyword>
<accession>A0AAD3YAE2</accession>
<keyword evidence="7" id="KW-1185">Reference proteome</keyword>
<gene>
    <name evidence="6" type="ORF">CspeluHIS016_0209220</name>
</gene>
<dbReference type="Gene3D" id="2.30.30.40">
    <property type="entry name" value="SH3 Domains"/>
    <property type="match status" value="1"/>
</dbReference>
<dbReference type="PANTHER" id="PTHR15629:SF2">
    <property type="entry name" value="SH3 DOMAIN-CONTAINING YSC84-LIKE PROTEIN 1"/>
    <property type="match status" value="1"/>
</dbReference>
<evidence type="ECO:0000313" key="7">
    <source>
        <dbReference type="Proteomes" id="UP001222932"/>
    </source>
</evidence>
<dbReference type="InterPro" id="IPR001452">
    <property type="entry name" value="SH3_domain"/>
</dbReference>
<feature type="region of interest" description="Disordered" evidence="4">
    <location>
        <begin position="500"/>
        <end position="529"/>
    </location>
</feature>
<sequence>MGINSPLPTSLRDECRKAARIVHSFVDTHNNGLDKVIPRFVLERAAGFAIFTVAKAGFLFSARAGSGLVIARAEDGSWTPPTAIGVAGVGFGGQAGAEVTDFLIVLNSRSAVASFMAAGSLTLGGNLSIAVGPLGRNAEGSGSLNTKGKLAAMYSYSKTKGLFGGVSVEGTVIAERQDANRLAYGNNTTAKQILTGSFDPPDWAYVLIDELNRSTGLPGGQTWINDAPEDTGAMGWSTPYGARSSAGYAFGEGVGAGGTTSSNRKRSSSLFSIGGNGKARDDAAANAMFYSSSAAPSPNHTGSSRGRSTPLDDRAPPARPWEARRANSLLPFSKSMNFPGVTKDKDRKMGPSSESYNSNVESDVHHDSARSSRRNSIVRPYSAKPTPSPFASELDGSRTSTPRNGTPRHSPPPAFGTRSPVSGSERSSSDRDNDLLGSDEWGSRSSKYNQNPSLGSKPNSHERELLGSWDADPHGLTTNFSKMSTSNNEYANGNGVFGFGSKGLSPNRTPNRSRGNSRASQNPFDPIDEVRVHETTSTFATRDWALPTDVVPSHEKKKLWRERKERPFSSYASPSGWNDRDQEERDREPKNEFDLTYDDHRPFDDYMPKSRSPVPKPNLALKAGLNAADGYARAVALHDFAASADGDLTLRKGQVVIVLDGDGDAGEWWKGRSTSGDTGLFPANYVEVLDIPQDLRGGITRSMLRRRVLAFDLDI</sequence>
<dbReference type="PROSITE" id="PS50002">
    <property type="entry name" value="SH3"/>
    <property type="match status" value="1"/>
</dbReference>
<evidence type="ECO:0000256" key="3">
    <source>
        <dbReference type="PROSITE-ProRule" id="PRU00192"/>
    </source>
</evidence>
<dbReference type="GO" id="GO:0051666">
    <property type="term" value="P:actin cortical patch localization"/>
    <property type="evidence" value="ECO:0007669"/>
    <property type="project" value="TreeGrafter"/>
</dbReference>
<comment type="similarity">
    <text evidence="1">Belongs to the SH3YL1 family.</text>
</comment>
<feature type="compositionally biased region" description="Polar residues" evidence="4">
    <location>
        <begin position="443"/>
        <end position="458"/>
    </location>
</feature>
<dbReference type="GO" id="GO:0030479">
    <property type="term" value="C:actin cortical patch"/>
    <property type="evidence" value="ECO:0007669"/>
    <property type="project" value="TreeGrafter"/>
</dbReference>
<dbReference type="CDD" id="cd11525">
    <property type="entry name" value="SYLF_SH3YL1_like"/>
    <property type="match status" value="1"/>
</dbReference>
<dbReference type="GO" id="GO:0051015">
    <property type="term" value="F:actin filament binding"/>
    <property type="evidence" value="ECO:0007669"/>
    <property type="project" value="TreeGrafter"/>
</dbReference>
<protein>
    <recommendedName>
        <fullName evidence="5">SH3 domain-containing protein</fullName>
    </recommendedName>
</protein>
<feature type="compositionally biased region" description="Polar residues" evidence="4">
    <location>
        <begin position="504"/>
        <end position="523"/>
    </location>
</feature>
<evidence type="ECO:0000256" key="2">
    <source>
        <dbReference type="ARBA" id="ARBA00022443"/>
    </source>
</evidence>
<feature type="compositionally biased region" description="Basic and acidic residues" evidence="4">
    <location>
        <begin position="578"/>
        <end position="602"/>
    </location>
</feature>
<dbReference type="Pfam" id="PF00018">
    <property type="entry name" value="SH3_1"/>
    <property type="match status" value="1"/>
</dbReference>
<feature type="region of interest" description="Disordered" evidence="4">
    <location>
        <begin position="291"/>
        <end position="473"/>
    </location>
</feature>
<dbReference type="InterPro" id="IPR007461">
    <property type="entry name" value="Ysc84_actin-binding"/>
</dbReference>
<dbReference type="GO" id="GO:0035091">
    <property type="term" value="F:phosphatidylinositol binding"/>
    <property type="evidence" value="ECO:0007669"/>
    <property type="project" value="TreeGrafter"/>
</dbReference>
<dbReference type="SMART" id="SM00326">
    <property type="entry name" value="SH3"/>
    <property type="match status" value="1"/>
</dbReference>
<feature type="compositionally biased region" description="Basic and acidic residues" evidence="4">
    <location>
        <begin position="310"/>
        <end position="325"/>
    </location>
</feature>
<dbReference type="Proteomes" id="UP001222932">
    <property type="component" value="Unassembled WGS sequence"/>
</dbReference>
<dbReference type="SUPFAM" id="SSF50044">
    <property type="entry name" value="SH3-domain"/>
    <property type="match status" value="1"/>
</dbReference>
<name>A0AAD3YAE2_9TREE</name>
<dbReference type="InterPro" id="IPR033643">
    <property type="entry name" value="SYLF_SH3YL1-like"/>
</dbReference>
<evidence type="ECO:0000256" key="1">
    <source>
        <dbReference type="ARBA" id="ARBA00007761"/>
    </source>
</evidence>
<evidence type="ECO:0000259" key="5">
    <source>
        <dbReference type="PROSITE" id="PS50002"/>
    </source>
</evidence>
<dbReference type="PRINTS" id="PR00452">
    <property type="entry name" value="SH3DOMAIN"/>
</dbReference>
<evidence type="ECO:0000256" key="4">
    <source>
        <dbReference type="SAM" id="MobiDB-lite"/>
    </source>
</evidence>
<organism evidence="6 7">
    <name type="scientific">Cutaneotrichosporon spelunceum</name>
    <dbReference type="NCBI Taxonomy" id="1672016"/>
    <lineage>
        <taxon>Eukaryota</taxon>
        <taxon>Fungi</taxon>
        <taxon>Dikarya</taxon>
        <taxon>Basidiomycota</taxon>
        <taxon>Agaricomycotina</taxon>
        <taxon>Tremellomycetes</taxon>
        <taxon>Trichosporonales</taxon>
        <taxon>Trichosporonaceae</taxon>
        <taxon>Cutaneotrichosporon</taxon>
    </lineage>
</organism>
<reference evidence="6" key="2">
    <citation type="submission" date="2023-06" db="EMBL/GenBank/DDBJ databases">
        <authorList>
            <person name="Kobayashi Y."/>
            <person name="Kayamori A."/>
            <person name="Aoki K."/>
            <person name="Shiwa Y."/>
            <person name="Fujita N."/>
            <person name="Sugita T."/>
            <person name="Iwasaki W."/>
            <person name="Tanaka N."/>
            <person name="Takashima M."/>
        </authorList>
    </citation>
    <scope>NUCLEOTIDE SEQUENCE</scope>
    <source>
        <strain evidence="6">HIS016</strain>
    </source>
</reference>
<dbReference type="InterPro" id="IPR036028">
    <property type="entry name" value="SH3-like_dom_sf"/>
</dbReference>
<feature type="region of interest" description="Disordered" evidence="4">
    <location>
        <begin position="552"/>
        <end position="602"/>
    </location>
</feature>
<dbReference type="CDD" id="cd00174">
    <property type="entry name" value="SH3"/>
    <property type="match status" value="1"/>
</dbReference>
<evidence type="ECO:0000313" key="6">
    <source>
        <dbReference type="EMBL" id="GMK55866.1"/>
    </source>
</evidence>
<feature type="domain" description="SH3" evidence="5">
    <location>
        <begin position="629"/>
        <end position="691"/>
    </location>
</feature>
<dbReference type="Pfam" id="PF04366">
    <property type="entry name" value="Ysc84"/>
    <property type="match status" value="1"/>
</dbReference>
<reference evidence="6" key="1">
    <citation type="journal article" date="2023" name="BMC Genomics">
        <title>Chromosome-level genome assemblies of Cutaneotrichosporon spp. (Trichosporonales, Basidiomycota) reveal imbalanced evolution between nucleotide sequences and chromosome synteny.</title>
        <authorList>
            <person name="Kobayashi Y."/>
            <person name="Kayamori A."/>
            <person name="Aoki K."/>
            <person name="Shiwa Y."/>
            <person name="Matsutani M."/>
            <person name="Fujita N."/>
            <person name="Sugita T."/>
            <person name="Iwasaki W."/>
            <person name="Tanaka N."/>
            <person name="Takashima M."/>
        </authorList>
    </citation>
    <scope>NUCLEOTIDE SEQUENCE</scope>
    <source>
        <strain evidence="6">HIS016</strain>
    </source>
</reference>
<dbReference type="AlphaFoldDB" id="A0AAD3YAE2"/>
<dbReference type="EMBL" id="BTCM01000002">
    <property type="protein sequence ID" value="GMK55866.1"/>
    <property type="molecule type" value="Genomic_DNA"/>
</dbReference>
<feature type="compositionally biased region" description="Polar residues" evidence="4">
    <location>
        <begin position="352"/>
        <end position="361"/>
    </location>
</feature>
<dbReference type="GO" id="GO:0051017">
    <property type="term" value="P:actin filament bundle assembly"/>
    <property type="evidence" value="ECO:0007669"/>
    <property type="project" value="TreeGrafter"/>
</dbReference>
<feature type="region of interest" description="Disordered" evidence="4">
    <location>
        <begin position="255"/>
        <end position="277"/>
    </location>
</feature>
<comment type="caution">
    <text evidence="6">The sequence shown here is derived from an EMBL/GenBank/DDBJ whole genome shotgun (WGS) entry which is preliminary data.</text>
</comment>
<dbReference type="InterPro" id="IPR051702">
    <property type="entry name" value="SH3_domain_YSC84-like"/>
</dbReference>